<sequence length="87" mass="9683">MANMPNLVLECHFCSTRFQSLTQNLGNIFNLPQPYENAWLFDRASNVYWEERVENPFTTLISVAGQEGSTQMTLTNVSCSGCGTPCG</sequence>
<dbReference type="AlphaFoldDB" id="A0A438EH89"/>
<evidence type="ECO:0000313" key="2">
    <source>
        <dbReference type="Proteomes" id="UP000288805"/>
    </source>
</evidence>
<reference evidence="1 2" key="1">
    <citation type="journal article" date="2018" name="PLoS Genet.">
        <title>Population sequencing reveals clonal diversity and ancestral inbreeding in the grapevine cultivar Chardonnay.</title>
        <authorList>
            <person name="Roach M.J."/>
            <person name="Johnson D.L."/>
            <person name="Bohlmann J."/>
            <person name="van Vuuren H.J."/>
            <person name="Jones S.J."/>
            <person name="Pretorius I.S."/>
            <person name="Schmidt S.A."/>
            <person name="Borneman A.R."/>
        </authorList>
    </citation>
    <scope>NUCLEOTIDE SEQUENCE [LARGE SCALE GENOMIC DNA]</scope>
    <source>
        <strain evidence="2">cv. Chardonnay</strain>
        <tissue evidence="1">Leaf</tissue>
    </source>
</reference>
<proteinExistence type="predicted"/>
<dbReference type="EMBL" id="QGNW01001293">
    <property type="protein sequence ID" value="RVW47035.1"/>
    <property type="molecule type" value="Genomic_DNA"/>
</dbReference>
<accession>A0A438EH89</accession>
<protein>
    <submittedName>
        <fullName evidence="1">Uncharacterized protein</fullName>
    </submittedName>
</protein>
<organism evidence="1 2">
    <name type="scientific">Vitis vinifera</name>
    <name type="common">Grape</name>
    <dbReference type="NCBI Taxonomy" id="29760"/>
    <lineage>
        <taxon>Eukaryota</taxon>
        <taxon>Viridiplantae</taxon>
        <taxon>Streptophyta</taxon>
        <taxon>Embryophyta</taxon>
        <taxon>Tracheophyta</taxon>
        <taxon>Spermatophyta</taxon>
        <taxon>Magnoliopsida</taxon>
        <taxon>eudicotyledons</taxon>
        <taxon>Gunneridae</taxon>
        <taxon>Pentapetalae</taxon>
        <taxon>rosids</taxon>
        <taxon>Vitales</taxon>
        <taxon>Vitaceae</taxon>
        <taxon>Viteae</taxon>
        <taxon>Vitis</taxon>
    </lineage>
</organism>
<gene>
    <name evidence="1" type="ORF">CK203_111306</name>
</gene>
<name>A0A438EH89_VITVI</name>
<dbReference type="Proteomes" id="UP000288805">
    <property type="component" value="Unassembled WGS sequence"/>
</dbReference>
<comment type="caution">
    <text evidence="1">The sequence shown here is derived from an EMBL/GenBank/DDBJ whole genome shotgun (WGS) entry which is preliminary data.</text>
</comment>
<evidence type="ECO:0000313" key="1">
    <source>
        <dbReference type="EMBL" id="RVW47035.1"/>
    </source>
</evidence>